<feature type="domain" description="KOW" evidence="1">
    <location>
        <begin position="494"/>
        <end position="521"/>
    </location>
</feature>
<feature type="domain" description="KOW" evidence="1">
    <location>
        <begin position="410"/>
        <end position="437"/>
    </location>
</feature>
<evidence type="ECO:0000313" key="3">
    <source>
        <dbReference type="Proteomes" id="UP000053989"/>
    </source>
</evidence>
<dbReference type="InterPro" id="IPR008991">
    <property type="entry name" value="Translation_prot_SH3-like_sf"/>
</dbReference>
<dbReference type="EMBL" id="KN822172">
    <property type="protein sequence ID" value="KIM53739.1"/>
    <property type="molecule type" value="Genomic_DNA"/>
</dbReference>
<dbReference type="SMART" id="SM00739">
    <property type="entry name" value="KOW"/>
    <property type="match status" value="2"/>
</dbReference>
<sequence length="666" mass="74724">MSSPSQINEDEELASRLAVESEIPNYCPTHPHQLTTEERDDVIIRWIKPQVEDHPEFSLYTESKAKMLHLSEVIKQYTIVSAMLGQLSGLITPIDYDGAPSCMVKTDHILRALHLDSAWDEARHETLTFLSWYGLNGTQYEDSQRIDAIINRFDRRTPEQTTRGQLEVSQVLEGIVLPLKKLIFVVDFFSAGARTFSCKYMSSRGFQVTTLPWLPHRLYVKASSPLEVQKNLPSSHHRAYKDDVRLPSQEGTLLTVFKSCKTLPCQSWVRIKKSALYKGDVGYVESSDQNTAAMIVAPRQHPYDITEQLGQKMEFCVDLVRLANLDLELILSSSGAKIRYICSGQHFVHGLLRLSLPVHALELVEIPHLDDIKYHTNKKDEVEIREGDLVAVVICNDHDFYCSLCKLRRKFSLGNAVKIIAGPFGGDIGYVVNVQEDTIAVAIIQENGTSDNVEVSKYLVQSYSQEHVWSRSTEHIHGHAYLPLPSLSRDEEEGVLAGDVVVVYSGPYVGKRGTIKWITPNGQLAVYLDDSVGANVGNGVVLMDLYDLRIKPAPHMLSLSKDKGYNVAVGDIVEVARGTWHRCQGVVNTVDFTKALIEMVCSADGKQITMPITLCRKIKEHSDSGLSSFIGCDVWDDQFSSIIWPSIDPAEEQPDCDTISLFFFQH</sequence>
<organism evidence="2 3">
    <name type="scientific">Scleroderma citrinum Foug A</name>
    <dbReference type="NCBI Taxonomy" id="1036808"/>
    <lineage>
        <taxon>Eukaryota</taxon>
        <taxon>Fungi</taxon>
        <taxon>Dikarya</taxon>
        <taxon>Basidiomycota</taxon>
        <taxon>Agaricomycotina</taxon>
        <taxon>Agaricomycetes</taxon>
        <taxon>Agaricomycetidae</taxon>
        <taxon>Boletales</taxon>
        <taxon>Sclerodermatineae</taxon>
        <taxon>Sclerodermataceae</taxon>
        <taxon>Scleroderma</taxon>
    </lineage>
</organism>
<dbReference type="Proteomes" id="UP000053989">
    <property type="component" value="Unassembled WGS sequence"/>
</dbReference>
<keyword evidence="3" id="KW-1185">Reference proteome</keyword>
<dbReference type="AlphaFoldDB" id="A0A0C3DBG1"/>
<dbReference type="HOGENOM" id="CLU_412301_0_0_1"/>
<gene>
    <name evidence="2" type="ORF">SCLCIDRAFT_31659</name>
</gene>
<name>A0A0C3DBG1_9AGAM</name>
<evidence type="ECO:0000259" key="1">
    <source>
        <dbReference type="SMART" id="SM00739"/>
    </source>
</evidence>
<reference evidence="2 3" key="1">
    <citation type="submission" date="2014-04" db="EMBL/GenBank/DDBJ databases">
        <authorList>
            <consortium name="DOE Joint Genome Institute"/>
            <person name="Kuo A."/>
            <person name="Kohler A."/>
            <person name="Nagy L.G."/>
            <person name="Floudas D."/>
            <person name="Copeland A."/>
            <person name="Barry K.W."/>
            <person name="Cichocki N."/>
            <person name="Veneault-Fourrey C."/>
            <person name="LaButti K."/>
            <person name="Lindquist E.A."/>
            <person name="Lipzen A."/>
            <person name="Lundell T."/>
            <person name="Morin E."/>
            <person name="Murat C."/>
            <person name="Sun H."/>
            <person name="Tunlid A."/>
            <person name="Henrissat B."/>
            <person name="Grigoriev I.V."/>
            <person name="Hibbett D.S."/>
            <person name="Martin F."/>
            <person name="Nordberg H.P."/>
            <person name="Cantor M.N."/>
            <person name="Hua S.X."/>
        </authorList>
    </citation>
    <scope>NUCLEOTIDE SEQUENCE [LARGE SCALE GENOMIC DNA]</scope>
    <source>
        <strain evidence="2 3">Foug A</strain>
    </source>
</reference>
<proteinExistence type="predicted"/>
<protein>
    <recommendedName>
        <fullName evidence="1">KOW domain-containing protein</fullName>
    </recommendedName>
</protein>
<dbReference type="InParanoid" id="A0A0C3DBG1"/>
<dbReference type="STRING" id="1036808.A0A0C3DBG1"/>
<accession>A0A0C3DBG1</accession>
<dbReference type="SUPFAM" id="SSF50104">
    <property type="entry name" value="Translation proteins SH3-like domain"/>
    <property type="match status" value="1"/>
</dbReference>
<dbReference type="InterPro" id="IPR005824">
    <property type="entry name" value="KOW"/>
</dbReference>
<dbReference type="OrthoDB" id="3215534at2759"/>
<evidence type="ECO:0000313" key="2">
    <source>
        <dbReference type="EMBL" id="KIM53739.1"/>
    </source>
</evidence>
<reference evidence="3" key="2">
    <citation type="submission" date="2015-01" db="EMBL/GenBank/DDBJ databases">
        <title>Evolutionary Origins and Diversification of the Mycorrhizal Mutualists.</title>
        <authorList>
            <consortium name="DOE Joint Genome Institute"/>
            <consortium name="Mycorrhizal Genomics Consortium"/>
            <person name="Kohler A."/>
            <person name="Kuo A."/>
            <person name="Nagy L.G."/>
            <person name="Floudas D."/>
            <person name="Copeland A."/>
            <person name="Barry K.W."/>
            <person name="Cichocki N."/>
            <person name="Veneault-Fourrey C."/>
            <person name="LaButti K."/>
            <person name="Lindquist E.A."/>
            <person name="Lipzen A."/>
            <person name="Lundell T."/>
            <person name="Morin E."/>
            <person name="Murat C."/>
            <person name="Riley R."/>
            <person name="Ohm R."/>
            <person name="Sun H."/>
            <person name="Tunlid A."/>
            <person name="Henrissat B."/>
            <person name="Grigoriev I.V."/>
            <person name="Hibbett D.S."/>
            <person name="Martin F."/>
        </authorList>
    </citation>
    <scope>NUCLEOTIDE SEQUENCE [LARGE SCALE GENOMIC DNA]</scope>
    <source>
        <strain evidence="3">Foug A</strain>
    </source>
</reference>